<feature type="transmembrane region" description="Helical" evidence="7">
    <location>
        <begin position="173"/>
        <end position="194"/>
    </location>
</feature>
<feature type="site" description="Important for catalytic activity" evidence="7">
    <location>
        <position position="423"/>
    </location>
</feature>
<dbReference type="InterPro" id="IPR003770">
    <property type="entry name" value="MLTG-like"/>
</dbReference>
<keyword evidence="5 7" id="KW-0456">Lyase</keyword>
<accession>A0A848KXD9</accession>
<keyword evidence="1 7" id="KW-1003">Cell membrane</keyword>
<keyword evidence="4 7" id="KW-0472">Membrane</keyword>
<reference evidence="9 10" key="1">
    <citation type="submission" date="2020-04" db="EMBL/GenBank/DDBJ databases">
        <title>Gordonia sp. nov. TBRC 11910.</title>
        <authorList>
            <person name="Suriyachadkun C."/>
        </authorList>
    </citation>
    <scope>NUCLEOTIDE SEQUENCE [LARGE SCALE GENOMIC DNA]</scope>
    <source>
        <strain evidence="9 10">TBRC 11910</strain>
    </source>
</reference>
<evidence type="ECO:0000256" key="4">
    <source>
        <dbReference type="ARBA" id="ARBA00023136"/>
    </source>
</evidence>
<comment type="subcellular location">
    <subcellularLocation>
        <location evidence="7">Cell membrane</location>
        <topology evidence="7">Single-pass membrane protein</topology>
    </subcellularLocation>
</comment>
<protein>
    <recommendedName>
        <fullName evidence="7">Endolytic murein transglycosylase</fullName>
        <ecNumber evidence="7">4.2.2.29</ecNumber>
    </recommendedName>
    <alternativeName>
        <fullName evidence="7">Peptidoglycan lytic transglycosylase</fullName>
    </alternativeName>
    <alternativeName>
        <fullName evidence="7">Peptidoglycan polymerization terminase</fullName>
    </alternativeName>
</protein>
<name>A0A848KXD9_9ACTN</name>
<feature type="compositionally biased region" description="Acidic residues" evidence="8">
    <location>
        <begin position="76"/>
        <end position="88"/>
    </location>
</feature>
<evidence type="ECO:0000256" key="2">
    <source>
        <dbReference type="ARBA" id="ARBA00022692"/>
    </source>
</evidence>
<feature type="compositionally biased region" description="Basic and acidic residues" evidence="8">
    <location>
        <begin position="156"/>
        <end position="165"/>
    </location>
</feature>
<comment type="function">
    <text evidence="7">Functions as a peptidoglycan terminase that cleaves nascent peptidoglycan strands endolytically to terminate their elongation.</text>
</comment>
<dbReference type="GO" id="GO:0008932">
    <property type="term" value="F:lytic endotransglycosylase activity"/>
    <property type="evidence" value="ECO:0007669"/>
    <property type="project" value="UniProtKB-UniRule"/>
</dbReference>
<feature type="compositionally biased region" description="Basic and acidic residues" evidence="8">
    <location>
        <begin position="27"/>
        <end position="38"/>
    </location>
</feature>
<evidence type="ECO:0000313" key="9">
    <source>
        <dbReference type="EMBL" id="NMO02999.1"/>
    </source>
</evidence>
<evidence type="ECO:0000256" key="7">
    <source>
        <dbReference type="HAMAP-Rule" id="MF_02065"/>
    </source>
</evidence>
<dbReference type="GO" id="GO:0005886">
    <property type="term" value="C:plasma membrane"/>
    <property type="evidence" value="ECO:0007669"/>
    <property type="project" value="UniProtKB-SubCell"/>
</dbReference>
<dbReference type="EMBL" id="JABBNB010000019">
    <property type="protein sequence ID" value="NMO02999.1"/>
    <property type="molecule type" value="Genomic_DNA"/>
</dbReference>
<evidence type="ECO:0000256" key="3">
    <source>
        <dbReference type="ARBA" id="ARBA00022989"/>
    </source>
</evidence>
<keyword evidence="6 7" id="KW-0961">Cell wall biogenesis/degradation</keyword>
<keyword evidence="3 7" id="KW-1133">Transmembrane helix</keyword>
<evidence type="ECO:0000256" key="1">
    <source>
        <dbReference type="ARBA" id="ARBA00022475"/>
    </source>
</evidence>
<gene>
    <name evidence="7 9" type="primary">mltG</name>
    <name evidence="9" type="ORF">HH308_17440</name>
</gene>
<dbReference type="AlphaFoldDB" id="A0A848KXD9"/>
<comment type="caution">
    <text evidence="9">The sequence shown here is derived from an EMBL/GenBank/DDBJ whole genome shotgun (WGS) entry which is preliminary data.</text>
</comment>
<organism evidence="9 10">
    <name type="scientific">Gordonia asplenii</name>
    <dbReference type="NCBI Taxonomy" id="2725283"/>
    <lineage>
        <taxon>Bacteria</taxon>
        <taxon>Bacillati</taxon>
        <taxon>Actinomycetota</taxon>
        <taxon>Actinomycetes</taxon>
        <taxon>Mycobacteriales</taxon>
        <taxon>Gordoniaceae</taxon>
        <taxon>Gordonia</taxon>
    </lineage>
</organism>
<evidence type="ECO:0000256" key="8">
    <source>
        <dbReference type="SAM" id="MobiDB-lite"/>
    </source>
</evidence>
<dbReference type="GO" id="GO:0071555">
    <property type="term" value="P:cell wall organization"/>
    <property type="evidence" value="ECO:0007669"/>
    <property type="project" value="UniProtKB-KW"/>
</dbReference>
<dbReference type="NCBIfam" id="TIGR00247">
    <property type="entry name" value="endolytic transglycosylase MltG"/>
    <property type="match status" value="1"/>
</dbReference>
<proteinExistence type="inferred from homology"/>
<evidence type="ECO:0000256" key="6">
    <source>
        <dbReference type="ARBA" id="ARBA00023316"/>
    </source>
</evidence>
<dbReference type="PANTHER" id="PTHR30518:SF2">
    <property type="entry name" value="ENDOLYTIC MUREIN TRANSGLYCOSYLASE"/>
    <property type="match status" value="1"/>
</dbReference>
<dbReference type="HAMAP" id="MF_02065">
    <property type="entry name" value="MltG"/>
    <property type="match status" value="1"/>
</dbReference>
<dbReference type="EC" id="4.2.2.29" evidence="7"/>
<comment type="catalytic activity">
    <reaction evidence="7">
        <text>a peptidoglycan chain = a peptidoglycan chain with N-acetyl-1,6-anhydromuramyl-[peptide] at the reducing end + a peptidoglycan chain with N-acetylglucosamine at the non-reducing end.</text>
        <dbReference type="EC" id="4.2.2.29"/>
    </reaction>
</comment>
<evidence type="ECO:0000256" key="5">
    <source>
        <dbReference type="ARBA" id="ARBA00023239"/>
    </source>
</evidence>
<dbReference type="Proteomes" id="UP000550729">
    <property type="component" value="Unassembled WGS sequence"/>
</dbReference>
<comment type="similarity">
    <text evidence="7">Belongs to the transglycosylase MltG family.</text>
</comment>
<keyword evidence="2 7" id="KW-0812">Transmembrane</keyword>
<evidence type="ECO:0000313" key="10">
    <source>
        <dbReference type="Proteomes" id="UP000550729"/>
    </source>
</evidence>
<dbReference type="GO" id="GO:0009252">
    <property type="term" value="P:peptidoglycan biosynthetic process"/>
    <property type="evidence" value="ECO:0007669"/>
    <property type="project" value="UniProtKB-UniRule"/>
</dbReference>
<feature type="region of interest" description="Disordered" evidence="8">
    <location>
        <begin position="17"/>
        <end position="88"/>
    </location>
</feature>
<sequence length="546" mass="58986">MWFTGEVPLVDDVVDEGTGRVLPQRVEPGRRYASREPEPAQDEGPGEPNIRRHVPSGRETVAQSRPVDVPAVEGPAVDDETTDEPLDDTAVDEAAALDRSRAGTHDDTVADELSEWQREFPRESGVDEASVGQPSVTHQAYSEVEDTDDPVYPFDDNDHRDDGSAARRRRRSIVLAVVVVCLLAMVGGIGYFGLRFLGVVGASDYSNANGTGDVLVTIPDNSTLRDFGQILTDKHVVGSVKAFTRAADGKTLAAGIYKLRTEIPAAKAVQMLDDSQMTYRVGRVVIPEGVQLDSKTGIDGKVTPGIFELIAEATSTTINGTPVGVTSDALSKAAAEATVDQLGIPQWAKTEVTALDGDHRRIEGLIAPGTWETVDPSASATDILRTLITDSARRYEQWGLLSANESGLSPYETLTAASVVEREVSHPDDFAKVARVILNRLKDGQRLEMDSTANYTAAITNIDVHGDAYKADNKWNTYRVKGLPPSPIASVGQKALEAIEHPAVGDWKYFITVDKEGTTLFAASFDEHKKNREKACANKFLTVGCS</sequence>
<keyword evidence="10" id="KW-1185">Reference proteome</keyword>
<feature type="region of interest" description="Disordered" evidence="8">
    <location>
        <begin position="123"/>
        <end position="165"/>
    </location>
</feature>
<dbReference type="Pfam" id="PF02618">
    <property type="entry name" value="YceG"/>
    <property type="match status" value="1"/>
</dbReference>
<dbReference type="PANTHER" id="PTHR30518">
    <property type="entry name" value="ENDOLYTIC MUREIN TRANSGLYCOSYLASE"/>
    <property type="match status" value="1"/>
</dbReference>